<organism evidence="3 4">
    <name type="scientific">Cohnella cellulosilytica</name>
    <dbReference type="NCBI Taxonomy" id="986710"/>
    <lineage>
        <taxon>Bacteria</taxon>
        <taxon>Bacillati</taxon>
        <taxon>Bacillota</taxon>
        <taxon>Bacilli</taxon>
        <taxon>Bacillales</taxon>
        <taxon>Paenibacillaceae</taxon>
        <taxon>Cohnella</taxon>
    </lineage>
</organism>
<protein>
    <submittedName>
        <fullName evidence="3">Gfo/Idh/MocA family protein</fullName>
    </submittedName>
</protein>
<dbReference type="InterPro" id="IPR036291">
    <property type="entry name" value="NAD(P)-bd_dom_sf"/>
</dbReference>
<dbReference type="InterPro" id="IPR051450">
    <property type="entry name" value="Gfo/Idh/MocA_Oxidoreductases"/>
</dbReference>
<evidence type="ECO:0000313" key="3">
    <source>
        <dbReference type="EMBL" id="MFC7150870.1"/>
    </source>
</evidence>
<dbReference type="InterPro" id="IPR000683">
    <property type="entry name" value="Gfo/Idh/MocA-like_OxRdtase_N"/>
</dbReference>
<dbReference type="Pfam" id="PF01408">
    <property type="entry name" value="GFO_IDH_MocA"/>
    <property type="match status" value="1"/>
</dbReference>
<dbReference type="RefSeq" id="WP_378053503.1">
    <property type="nucleotide sequence ID" value="NZ_JBHMDN010000078.1"/>
</dbReference>
<accession>A0ABW2FFZ7</accession>
<gene>
    <name evidence="3" type="ORF">ACFQMJ_20235</name>
</gene>
<reference evidence="4" key="1">
    <citation type="journal article" date="2019" name="Int. J. Syst. Evol. Microbiol.">
        <title>The Global Catalogue of Microorganisms (GCM) 10K type strain sequencing project: providing services to taxonomists for standard genome sequencing and annotation.</title>
        <authorList>
            <consortium name="The Broad Institute Genomics Platform"/>
            <consortium name="The Broad Institute Genome Sequencing Center for Infectious Disease"/>
            <person name="Wu L."/>
            <person name="Ma J."/>
        </authorList>
    </citation>
    <scope>NUCLEOTIDE SEQUENCE [LARGE SCALE GENOMIC DNA]</scope>
    <source>
        <strain evidence="4">KCTC 12907</strain>
    </source>
</reference>
<dbReference type="InterPro" id="IPR055170">
    <property type="entry name" value="GFO_IDH_MocA-like_dom"/>
</dbReference>
<evidence type="ECO:0000313" key="4">
    <source>
        <dbReference type="Proteomes" id="UP001596378"/>
    </source>
</evidence>
<dbReference type="Gene3D" id="3.40.50.720">
    <property type="entry name" value="NAD(P)-binding Rossmann-like Domain"/>
    <property type="match status" value="1"/>
</dbReference>
<dbReference type="Gene3D" id="3.30.360.10">
    <property type="entry name" value="Dihydrodipicolinate Reductase, domain 2"/>
    <property type="match status" value="1"/>
</dbReference>
<proteinExistence type="predicted"/>
<evidence type="ECO:0000259" key="2">
    <source>
        <dbReference type="Pfam" id="PF22725"/>
    </source>
</evidence>
<dbReference type="SUPFAM" id="SSF55347">
    <property type="entry name" value="Glyceraldehyde-3-phosphate dehydrogenase-like, C-terminal domain"/>
    <property type="match status" value="1"/>
</dbReference>
<dbReference type="PANTHER" id="PTHR43377">
    <property type="entry name" value="BILIVERDIN REDUCTASE A"/>
    <property type="match status" value="1"/>
</dbReference>
<keyword evidence="4" id="KW-1185">Reference proteome</keyword>
<feature type="domain" description="Gfo/Idh/MocA-like oxidoreductase N-terminal" evidence="1">
    <location>
        <begin position="2"/>
        <end position="120"/>
    </location>
</feature>
<name>A0ABW2FFZ7_9BACL</name>
<dbReference type="PANTHER" id="PTHR43377:SF1">
    <property type="entry name" value="BILIVERDIN REDUCTASE A"/>
    <property type="match status" value="1"/>
</dbReference>
<evidence type="ECO:0000259" key="1">
    <source>
        <dbReference type="Pfam" id="PF01408"/>
    </source>
</evidence>
<feature type="domain" description="GFO/IDH/MocA-like oxidoreductase" evidence="2">
    <location>
        <begin position="128"/>
        <end position="245"/>
    </location>
</feature>
<dbReference type="EMBL" id="JBHTAI010000013">
    <property type="protein sequence ID" value="MFC7150870.1"/>
    <property type="molecule type" value="Genomic_DNA"/>
</dbReference>
<comment type="caution">
    <text evidence="3">The sequence shown here is derived from an EMBL/GenBank/DDBJ whole genome shotgun (WGS) entry which is preliminary data.</text>
</comment>
<dbReference type="SUPFAM" id="SSF51735">
    <property type="entry name" value="NAD(P)-binding Rossmann-fold domains"/>
    <property type="match status" value="1"/>
</dbReference>
<sequence length="328" mass="35456">MLKIGLIGAGMMGRAHAEAYAAVRGARLAGIADERAEAAAELAERIGVPYYASMEELIRAERPDAVDLCLPTGLHREFAVRAAEAGLHVLCEKPIALTMEDAGRMIEACRKAGVMLMVGHALRFSPDYRMAKTMADEGKLGRIGTVRMIRESAMPGWGAWFADRSRSGGVLLDLAVHDLDWLRWTFGEPRRVFARSVSAEQGLPRGEHAFVSVRMKSGVIAHVTGSWAQPDGFRSYLELAGTGGVAALDSDETQPIRIALRAEEGGQSRRFSESPLALDAYAAELQHFVDCIRTGTEPLVNGEEAALTLELALAAIRSADTGQVVHFD</sequence>
<dbReference type="Proteomes" id="UP001596378">
    <property type="component" value="Unassembled WGS sequence"/>
</dbReference>
<dbReference type="Pfam" id="PF22725">
    <property type="entry name" value="GFO_IDH_MocA_C3"/>
    <property type="match status" value="1"/>
</dbReference>